<gene>
    <name evidence="2" type="ORF">D9757_013641</name>
</gene>
<evidence type="ECO:0000256" key="1">
    <source>
        <dbReference type="SAM" id="SignalP"/>
    </source>
</evidence>
<keyword evidence="3" id="KW-1185">Reference proteome</keyword>
<proteinExistence type="predicted"/>
<dbReference type="EMBL" id="JAACJN010000220">
    <property type="protein sequence ID" value="KAF5360099.1"/>
    <property type="molecule type" value="Genomic_DNA"/>
</dbReference>
<evidence type="ECO:0000313" key="2">
    <source>
        <dbReference type="EMBL" id="KAF5360099.1"/>
    </source>
</evidence>
<name>A0A8H5LK48_9AGAR</name>
<reference evidence="2 3" key="1">
    <citation type="journal article" date="2020" name="ISME J.">
        <title>Uncovering the hidden diversity of litter-decomposition mechanisms in mushroom-forming fungi.</title>
        <authorList>
            <person name="Floudas D."/>
            <person name="Bentzer J."/>
            <person name="Ahren D."/>
            <person name="Johansson T."/>
            <person name="Persson P."/>
            <person name="Tunlid A."/>
        </authorList>
    </citation>
    <scope>NUCLEOTIDE SEQUENCE [LARGE SCALE GENOMIC DNA]</scope>
    <source>
        <strain evidence="2 3">CBS 406.79</strain>
    </source>
</reference>
<organism evidence="2 3">
    <name type="scientific">Collybiopsis confluens</name>
    <dbReference type="NCBI Taxonomy" id="2823264"/>
    <lineage>
        <taxon>Eukaryota</taxon>
        <taxon>Fungi</taxon>
        <taxon>Dikarya</taxon>
        <taxon>Basidiomycota</taxon>
        <taxon>Agaricomycotina</taxon>
        <taxon>Agaricomycetes</taxon>
        <taxon>Agaricomycetidae</taxon>
        <taxon>Agaricales</taxon>
        <taxon>Marasmiineae</taxon>
        <taxon>Omphalotaceae</taxon>
        <taxon>Collybiopsis</taxon>
    </lineage>
</organism>
<protein>
    <submittedName>
        <fullName evidence="2">Uncharacterized protein</fullName>
    </submittedName>
</protein>
<sequence>MHITSAYLIACLFSIGYAFPVENEHNIRAIPVAPAVIKVRFTSKTTTDSGSLDALNAETYVRQFLGRSSVKDTFRSEHSEVEFMNHNGGSGVVHFEVIGPPMCPCPGEIDLKSASHRGQPGVRPGEFKLAKLFNHRGAMIDTSDDSGMYSSDDSG</sequence>
<feature type="signal peptide" evidence="1">
    <location>
        <begin position="1"/>
        <end position="18"/>
    </location>
</feature>
<comment type="caution">
    <text evidence="2">The sequence shown here is derived from an EMBL/GenBank/DDBJ whole genome shotgun (WGS) entry which is preliminary data.</text>
</comment>
<feature type="chain" id="PRO_5034125923" evidence="1">
    <location>
        <begin position="19"/>
        <end position="155"/>
    </location>
</feature>
<dbReference type="Proteomes" id="UP000518752">
    <property type="component" value="Unassembled WGS sequence"/>
</dbReference>
<keyword evidence="1" id="KW-0732">Signal</keyword>
<dbReference type="AlphaFoldDB" id="A0A8H5LK48"/>
<evidence type="ECO:0000313" key="3">
    <source>
        <dbReference type="Proteomes" id="UP000518752"/>
    </source>
</evidence>
<accession>A0A8H5LK48</accession>